<organism evidence="1 2">
    <name type="scientific">Caudoviricetes sp. vir080</name>
    <dbReference type="NCBI Taxonomy" id="3068353"/>
    <lineage>
        <taxon>Viruses</taxon>
        <taxon>Duplodnaviria</taxon>
        <taxon>Heunggongvirae</taxon>
        <taxon>Uroviricota</taxon>
        <taxon>Caudoviricetes</taxon>
    </lineage>
</organism>
<protein>
    <submittedName>
        <fullName evidence="1">Uncharacterized protein</fullName>
    </submittedName>
</protein>
<proteinExistence type="predicted"/>
<evidence type="ECO:0000313" key="2">
    <source>
        <dbReference type="Proteomes" id="UP001302529"/>
    </source>
</evidence>
<dbReference type="EMBL" id="BK063677">
    <property type="protein sequence ID" value="DBA35378.1"/>
    <property type="molecule type" value="Genomic_DNA"/>
</dbReference>
<evidence type="ECO:0000313" key="1">
    <source>
        <dbReference type="EMBL" id="DBA35378.1"/>
    </source>
</evidence>
<dbReference type="RefSeq" id="YP_013605341.1">
    <property type="nucleotide sequence ID" value="NC_133305.1"/>
</dbReference>
<accession>A0AA87CDM7</accession>
<dbReference type="GeneID" id="300198821"/>
<keyword evidence="2" id="KW-1185">Reference proteome</keyword>
<dbReference type="Proteomes" id="UP001302529">
    <property type="component" value="Segment"/>
</dbReference>
<sequence>MLDILDIFELNGEQYKVLENNDHYVVVNSKNIALVGVSDPADAKERLKLHLERCDHYLNEVLV</sequence>
<gene>
    <name evidence="1" type="ORF">vir080_00005</name>
</gene>
<name>A0AA87CDM7_9CAUD</name>
<reference evidence="1 2" key="1">
    <citation type="journal article" date="2023" name="Nat. Microbiol.">
        <title>A compendium of viruses from methanogenic archaea reveals their diversity and adaptations to the gut environment.</title>
        <authorList>
            <person name="Medvedeva S."/>
            <person name="Borrel G."/>
            <person name="Krupovic M."/>
            <person name="Gribaldo S."/>
        </authorList>
    </citation>
    <scope>NUCLEOTIDE SEQUENCE [LARGE SCALE GENOMIC DNA]</scope>
</reference>